<keyword evidence="14 20" id="KW-0411">Iron-sulfur</keyword>
<feature type="region of interest" description="Disordered" evidence="21">
    <location>
        <begin position="350"/>
        <end position="371"/>
    </location>
</feature>
<evidence type="ECO:0000256" key="5">
    <source>
        <dbReference type="ARBA" id="ARBA00022679"/>
    </source>
</evidence>
<keyword evidence="16" id="KW-0234">DNA repair</keyword>
<accession>A0A9P5MYU9</accession>
<dbReference type="SUPFAM" id="SSF53098">
    <property type="entry name" value="Ribonuclease H-like"/>
    <property type="match status" value="1"/>
</dbReference>
<dbReference type="FunFam" id="1.10.287.690:FF:000002">
    <property type="entry name" value="DNA polymerase zeta"/>
    <property type="match status" value="1"/>
</dbReference>
<keyword evidence="4 20" id="KW-0004">4Fe-4S</keyword>
<dbReference type="InterPro" id="IPR017964">
    <property type="entry name" value="DNA-dir_DNA_pol_B_CS"/>
</dbReference>
<evidence type="ECO:0000256" key="7">
    <source>
        <dbReference type="ARBA" id="ARBA00022705"/>
    </source>
</evidence>
<dbReference type="FunFam" id="3.30.420.10:FF:000024">
    <property type="entry name" value="DNA polymerase zeta catalytic subunit"/>
    <property type="match status" value="1"/>
</dbReference>
<feature type="region of interest" description="Disordered" evidence="21">
    <location>
        <begin position="388"/>
        <end position="457"/>
    </location>
</feature>
<dbReference type="Pfam" id="PF00136">
    <property type="entry name" value="DNA_pol_B"/>
    <property type="match status" value="1"/>
</dbReference>
<dbReference type="GO" id="GO:0008270">
    <property type="term" value="F:zinc ion binding"/>
    <property type="evidence" value="ECO:0007669"/>
    <property type="project" value="UniProtKB-KW"/>
</dbReference>
<comment type="subcellular location">
    <subcellularLocation>
        <location evidence="2 20">Nucleus</location>
    </subcellularLocation>
</comment>
<evidence type="ECO:0000256" key="6">
    <source>
        <dbReference type="ARBA" id="ARBA00022695"/>
    </source>
</evidence>
<evidence type="ECO:0000256" key="8">
    <source>
        <dbReference type="ARBA" id="ARBA00022723"/>
    </source>
</evidence>
<keyword evidence="28" id="KW-1185">Reference proteome</keyword>
<dbReference type="EMBL" id="WHVB01000006">
    <property type="protein sequence ID" value="KAF8481955.1"/>
    <property type="molecule type" value="Genomic_DNA"/>
</dbReference>
<gene>
    <name evidence="27" type="ORF">DFH94DRAFT_826498</name>
</gene>
<keyword evidence="7 20" id="KW-0235">DNA replication</keyword>
<dbReference type="GO" id="GO:0051539">
    <property type="term" value="F:4 iron, 4 sulfur cluster binding"/>
    <property type="evidence" value="ECO:0007669"/>
    <property type="project" value="UniProtKB-KW"/>
</dbReference>
<evidence type="ECO:0000256" key="11">
    <source>
        <dbReference type="ARBA" id="ARBA00022833"/>
    </source>
</evidence>
<dbReference type="PANTHER" id="PTHR45812">
    <property type="entry name" value="DNA POLYMERASE ZETA CATALYTIC SUBUNIT"/>
    <property type="match status" value="1"/>
</dbReference>
<dbReference type="CDD" id="cd05534">
    <property type="entry name" value="POLBc_zeta"/>
    <property type="match status" value="1"/>
</dbReference>
<evidence type="ECO:0000259" key="24">
    <source>
        <dbReference type="Pfam" id="PF14260"/>
    </source>
</evidence>
<dbReference type="EC" id="2.7.7.7" evidence="20"/>
<evidence type="ECO:0000256" key="2">
    <source>
        <dbReference type="ARBA" id="ARBA00004123"/>
    </source>
</evidence>
<dbReference type="GO" id="GO:0003887">
    <property type="term" value="F:DNA-directed DNA polymerase activity"/>
    <property type="evidence" value="ECO:0007669"/>
    <property type="project" value="UniProtKB-KW"/>
</dbReference>
<dbReference type="SMART" id="SM00486">
    <property type="entry name" value="POLBc"/>
    <property type="match status" value="1"/>
</dbReference>
<dbReference type="Gene3D" id="1.10.287.690">
    <property type="entry name" value="Helix hairpin bin"/>
    <property type="match status" value="1"/>
</dbReference>
<evidence type="ECO:0000256" key="15">
    <source>
        <dbReference type="ARBA" id="ARBA00023125"/>
    </source>
</evidence>
<evidence type="ECO:0000313" key="28">
    <source>
        <dbReference type="Proteomes" id="UP000759537"/>
    </source>
</evidence>
<dbReference type="InterPro" id="IPR042087">
    <property type="entry name" value="DNA_pol_B_thumb"/>
</dbReference>
<dbReference type="GO" id="GO:0016035">
    <property type="term" value="C:zeta DNA polymerase complex"/>
    <property type="evidence" value="ECO:0007669"/>
    <property type="project" value="InterPro"/>
</dbReference>
<feature type="region of interest" description="Disordered" evidence="21">
    <location>
        <begin position="267"/>
        <end position="289"/>
    </location>
</feature>
<reference evidence="27" key="2">
    <citation type="journal article" date="2020" name="Nat. Commun.">
        <title>Large-scale genome sequencing of mycorrhizal fungi provides insights into the early evolution of symbiotic traits.</title>
        <authorList>
            <person name="Miyauchi S."/>
            <person name="Kiss E."/>
            <person name="Kuo A."/>
            <person name="Drula E."/>
            <person name="Kohler A."/>
            <person name="Sanchez-Garcia M."/>
            <person name="Morin E."/>
            <person name="Andreopoulos B."/>
            <person name="Barry K.W."/>
            <person name="Bonito G."/>
            <person name="Buee M."/>
            <person name="Carver A."/>
            <person name="Chen C."/>
            <person name="Cichocki N."/>
            <person name="Clum A."/>
            <person name="Culley D."/>
            <person name="Crous P.W."/>
            <person name="Fauchery L."/>
            <person name="Girlanda M."/>
            <person name="Hayes R.D."/>
            <person name="Keri Z."/>
            <person name="LaButti K."/>
            <person name="Lipzen A."/>
            <person name="Lombard V."/>
            <person name="Magnuson J."/>
            <person name="Maillard F."/>
            <person name="Murat C."/>
            <person name="Nolan M."/>
            <person name="Ohm R.A."/>
            <person name="Pangilinan J."/>
            <person name="Pereira M.F."/>
            <person name="Perotto S."/>
            <person name="Peter M."/>
            <person name="Pfister S."/>
            <person name="Riley R."/>
            <person name="Sitrit Y."/>
            <person name="Stielow J.B."/>
            <person name="Szollosi G."/>
            <person name="Zifcakova L."/>
            <person name="Stursova M."/>
            <person name="Spatafora J.W."/>
            <person name="Tedersoo L."/>
            <person name="Vaario L.M."/>
            <person name="Yamada A."/>
            <person name="Yan M."/>
            <person name="Wang P."/>
            <person name="Xu J."/>
            <person name="Bruns T."/>
            <person name="Baldrian P."/>
            <person name="Vilgalys R."/>
            <person name="Dunand C."/>
            <person name="Henrissat B."/>
            <person name="Grigoriev I.V."/>
            <person name="Hibbett D."/>
            <person name="Nagy L.G."/>
            <person name="Martin F.M."/>
        </authorList>
    </citation>
    <scope>NUCLEOTIDE SEQUENCE</scope>
    <source>
        <strain evidence="27">Prilba</strain>
    </source>
</reference>
<evidence type="ECO:0000256" key="16">
    <source>
        <dbReference type="ARBA" id="ARBA00023204"/>
    </source>
</evidence>
<dbReference type="InterPro" id="IPR006133">
    <property type="entry name" value="DNA-dir_DNA_pol_B_exonuc"/>
</dbReference>
<dbReference type="Pfam" id="PF03104">
    <property type="entry name" value="DNA_pol_B_exo1"/>
    <property type="match status" value="1"/>
</dbReference>
<comment type="subunit">
    <text evidence="19">Forms DNA polymerase zeta with REV7.</text>
</comment>
<evidence type="ECO:0000256" key="1">
    <source>
        <dbReference type="ARBA" id="ARBA00001966"/>
    </source>
</evidence>
<dbReference type="Pfam" id="PF24055">
    <property type="entry name" value="POL3_N"/>
    <property type="match status" value="1"/>
</dbReference>
<comment type="catalytic activity">
    <reaction evidence="18 20">
        <text>DNA(n) + a 2'-deoxyribonucleoside 5'-triphosphate = DNA(n+1) + diphosphate</text>
        <dbReference type="Rhea" id="RHEA:22508"/>
        <dbReference type="Rhea" id="RHEA-COMP:17339"/>
        <dbReference type="Rhea" id="RHEA-COMP:17340"/>
        <dbReference type="ChEBI" id="CHEBI:33019"/>
        <dbReference type="ChEBI" id="CHEBI:61560"/>
        <dbReference type="ChEBI" id="CHEBI:173112"/>
        <dbReference type="EC" id="2.7.7.7"/>
    </reaction>
</comment>
<feature type="domain" description="DNA polymerase zeta catalytic subunit N-terminal" evidence="26">
    <location>
        <begin position="8"/>
        <end position="53"/>
    </location>
</feature>
<feature type="region of interest" description="Disordered" evidence="21">
    <location>
        <begin position="1616"/>
        <end position="1636"/>
    </location>
</feature>
<dbReference type="GO" id="GO:0005634">
    <property type="term" value="C:nucleus"/>
    <property type="evidence" value="ECO:0007669"/>
    <property type="project" value="UniProtKB-SubCell"/>
</dbReference>
<protein>
    <recommendedName>
        <fullName evidence="20">DNA polymerase</fullName>
        <ecNumber evidence="20">2.7.7.7</ecNumber>
    </recommendedName>
</protein>
<keyword evidence="9" id="KW-0227">DNA damage</keyword>
<evidence type="ECO:0000256" key="18">
    <source>
        <dbReference type="ARBA" id="ARBA00049244"/>
    </source>
</evidence>
<evidence type="ECO:0000256" key="10">
    <source>
        <dbReference type="ARBA" id="ARBA00022771"/>
    </source>
</evidence>
<dbReference type="PRINTS" id="PR00106">
    <property type="entry name" value="DNAPOLB"/>
</dbReference>
<evidence type="ECO:0000256" key="3">
    <source>
        <dbReference type="ARBA" id="ARBA00005755"/>
    </source>
</evidence>
<dbReference type="GO" id="GO:0000166">
    <property type="term" value="F:nucleotide binding"/>
    <property type="evidence" value="ECO:0007669"/>
    <property type="project" value="InterPro"/>
</dbReference>
<dbReference type="InterPro" id="IPR056435">
    <property type="entry name" value="DPOD/Z_N"/>
</dbReference>
<dbReference type="Gene3D" id="3.90.1600.10">
    <property type="entry name" value="Palm domain of DNA polymerase"/>
    <property type="match status" value="1"/>
</dbReference>
<dbReference type="Proteomes" id="UP000759537">
    <property type="component" value="Unassembled WGS sequence"/>
</dbReference>
<dbReference type="GO" id="GO:0003677">
    <property type="term" value="F:DNA binding"/>
    <property type="evidence" value="ECO:0007669"/>
    <property type="project" value="UniProtKB-KW"/>
</dbReference>
<comment type="cofactor">
    <cofactor evidence="1 20">
        <name>[4Fe-4S] cluster</name>
        <dbReference type="ChEBI" id="CHEBI:49883"/>
    </cofactor>
</comment>
<keyword evidence="15 20" id="KW-0238">DNA-binding</keyword>
<evidence type="ECO:0000256" key="20">
    <source>
        <dbReference type="RuleBase" id="RU000442"/>
    </source>
</evidence>
<keyword evidence="13 20" id="KW-0408">Iron</keyword>
<evidence type="ECO:0000256" key="19">
    <source>
        <dbReference type="ARBA" id="ARBA00066055"/>
    </source>
</evidence>
<dbReference type="InterPro" id="IPR006172">
    <property type="entry name" value="DNA-dir_DNA_pol_B"/>
</dbReference>
<evidence type="ECO:0000256" key="21">
    <source>
        <dbReference type="SAM" id="MobiDB-lite"/>
    </source>
</evidence>
<dbReference type="Gene3D" id="1.10.132.60">
    <property type="entry name" value="DNA polymerase family B, C-terminal domain"/>
    <property type="match status" value="1"/>
</dbReference>
<comment type="similarity">
    <text evidence="3 20">Belongs to the DNA polymerase type-B family.</text>
</comment>
<keyword evidence="10 20" id="KW-0863">Zinc-finger</keyword>
<evidence type="ECO:0000259" key="23">
    <source>
        <dbReference type="Pfam" id="PF03104"/>
    </source>
</evidence>
<evidence type="ECO:0000256" key="14">
    <source>
        <dbReference type="ARBA" id="ARBA00023014"/>
    </source>
</evidence>
<dbReference type="InterPro" id="IPR006134">
    <property type="entry name" value="DNA-dir_DNA_pol_B_multi_dom"/>
</dbReference>
<feature type="domain" description="DNA-directed DNA polymerase family B multifunctional" evidence="22">
    <location>
        <begin position="1023"/>
        <end position="1468"/>
    </location>
</feature>
<dbReference type="Gene3D" id="3.30.420.10">
    <property type="entry name" value="Ribonuclease H-like superfamily/Ribonuclease H"/>
    <property type="match status" value="1"/>
</dbReference>
<evidence type="ECO:0000256" key="4">
    <source>
        <dbReference type="ARBA" id="ARBA00022485"/>
    </source>
</evidence>
<dbReference type="FunFam" id="1.10.132.60:FF:000007">
    <property type="entry name" value="DNA polymerase"/>
    <property type="match status" value="1"/>
</dbReference>
<comment type="caution">
    <text evidence="27">The sequence shown here is derived from an EMBL/GenBank/DDBJ whole genome shotgun (WGS) entry which is preliminary data.</text>
</comment>
<keyword evidence="12 20" id="KW-0239">DNA-directed DNA polymerase</keyword>
<keyword evidence="17 20" id="KW-0539">Nucleus</keyword>
<feature type="compositionally biased region" description="Polar residues" evidence="21">
    <location>
        <begin position="443"/>
        <end position="453"/>
    </location>
</feature>
<dbReference type="Pfam" id="PF14260">
    <property type="entry name" value="zf-C4pol"/>
    <property type="match status" value="1"/>
</dbReference>
<dbReference type="InterPro" id="IPR023211">
    <property type="entry name" value="DNA_pol_palm_dom_sf"/>
</dbReference>
<dbReference type="SUPFAM" id="SSF56672">
    <property type="entry name" value="DNA/RNA polymerases"/>
    <property type="match status" value="1"/>
</dbReference>
<dbReference type="InterPro" id="IPR025687">
    <property type="entry name" value="Znf-C4pol"/>
</dbReference>
<dbReference type="GO" id="GO:0000724">
    <property type="term" value="P:double-strand break repair via homologous recombination"/>
    <property type="evidence" value="ECO:0007669"/>
    <property type="project" value="TreeGrafter"/>
</dbReference>
<keyword evidence="8 20" id="KW-0479">Metal-binding</keyword>
<keyword evidence="6 20" id="KW-0548">Nucleotidyltransferase</keyword>
<dbReference type="PROSITE" id="PS00116">
    <property type="entry name" value="DNA_POLYMERASE_B"/>
    <property type="match status" value="1"/>
</dbReference>
<proteinExistence type="inferred from homology"/>
<dbReference type="InterPro" id="IPR043502">
    <property type="entry name" value="DNA/RNA_pol_sf"/>
</dbReference>
<sequence length="1649" mass="185365">MDRPPPALEVQITQIDYSLDAPDCLDNTGLPRVPVIRVYGASSVGKKCCLHVHQVYPYFYVEYTGKISPGSVRRYIAHLTDSLNYAIAVSLKRDPQSPRSRYVRGVILVKGIHFYGFNSGYSPFLKIHIVDPALVSRAVAIMQSGSVMGKPFHTFESHLSYVLQFLCDFGLYGCGWVQLEDVWQRGVDEDAEDSTSSAPFKPSAYFRQSRMALEFDTVAPLIMNRRNVSPRHLHHRLVIPQPPSSSEPLVLGVRELWDDERRRRIAAGLPPSPDLPQDPSANSRGDGGGWMAEARWWDQLNQRMEREQNMEVEVRDSGWEGWIMTTFESVEALWENQYRVWKPIREAQEQNPYADSNGSSPQDVKPTSQSSVEVDEALLFSQELNALEEQGDAPEANRGTDDKDHLTDDDQVEDADPPSDIQVNEHSRRGTPQPTQGHHHITPFSSQQLNEGGSVNPRKRRRAFLEAATDLTTSSNKAPVFASGRIQHTHRPYNTPYQWTEAERRAIQEDHVNFKVSLEAANKRLPGSQSPEVTEHFFLPTSSGPEEEIDTSDTAVKLPHTHDTDNIDSSVGHLLLEVDERTEVVTKTWLDNGERRPMKRFRIASEQNTQNSAPRHGLFSSASVKNGIVFSTQGPRAFSTQAKKDIKNAFIYAIAPPPASELLSSLESYGLPSKVYQDPHYSKAEDVPERPWEFAGLVYRLKKGDGLSALETWEPSSTAGPLAENAPVEDRNVFEDRFDRTGVGGWEYASAPPSVREIDGVTQAGPYGFKDTPPAQGASSGIRKQSMTVLALEVFAPSRGKFIPDPSVDPLVAIFYSFQDSNVEPTSSDLRKGVIIVGNALLDTRTLRDMPSQVVATELDLLNAAVDLVLDLDPDVISGWEVQSSSWGYLGARGQQHGLDIGELISRASGRGPSNSTDEWSIRNTSTFRVVGRHVLNLWRIMRTELELSMYTLENTVFHLLRRRVPKYAPSTLTEWHNSPVPAHRARLFHHLLGHTVLVLEMLDTTDIIAKTAEFARVFGVDFFSVISRGSQFKVESFMFRIAKPESFVLRSPNKHEVGTQNAAECMPLIMEPLSAFYNSPLVVLDFQSLYPSVMVAYNYCYSTCLGRVTPFKGEYKFGVAETNLPPGLLTTLQDHITVAPNGIMYVKPEVRRGLLGRMLTELLDTRVMVKQAMKRARDNKALTKILDARQLGLKYIANVTYGYTSATFSGRMPAVEIADSIVQSGRETLEKAIKFIESNEKWGARVVYGDTDSMFVYLSGKTKEQAFRIGYDIADAVTRQNPVPIKLKFEKVYLPCVLMAKKRYVGFKYENPDATEPVFDAKGIETVRRDGVPAQRKMTETALKILFRTQDLSDVKRYCYRSWLKILENKASIQDFIFAREVRIGTYSDKVPPPPGVMVAARRQLEDPKNEAQYGDRIPYVIARGAPHERLVDRAVAPEELFDGEKQLDGPYYISRVLIPPLERIFNLVGADVRGWYEEMPRRIRADGVDTSLTSPEKPKGTMTPGGLRIEEHFRNSQCILCRSFSDEGLCERCCATPAETISELLSQVRIAENRIQTAHDVCTMCTGSEPLEPVRCESLDCPWLFQRKKVEQQAEDIELLQELILALELGDNTKLESQENSDEEPREDRGEKINTGIVQLWDDISEV</sequence>
<dbReference type="InterPro" id="IPR012337">
    <property type="entry name" value="RNaseH-like_sf"/>
</dbReference>
<feature type="compositionally biased region" description="Basic and acidic residues" evidence="21">
    <location>
        <begin position="398"/>
        <end position="408"/>
    </location>
</feature>
<evidence type="ECO:0000259" key="25">
    <source>
        <dbReference type="Pfam" id="PF24055"/>
    </source>
</evidence>
<name>A0A9P5MYU9_9AGAM</name>
<evidence type="ECO:0000256" key="9">
    <source>
        <dbReference type="ARBA" id="ARBA00022763"/>
    </source>
</evidence>
<feature type="domain" description="DNA polymerase delta/zeta catalytic subunit N-terminal" evidence="25">
    <location>
        <begin position="54"/>
        <end position="135"/>
    </location>
</feature>
<organism evidence="27 28">
    <name type="scientific">Russula ochroleuca</name>
    <dbReference type="NCBI Taxonomy" id="152965"/>
    <lineage>
        <taxon>Eukaryota</taxon>
        <taxon>Fungi</taxon>
        <taxon>Dikarya</taxon>
        <taxon>Basidiomycota</taxon>
        <taxon>Agaricomycotina</taxon>
        <taxon>Agaricomycetes</taxon>
        <taxon>Russulales</taxon>
        <taxon>Russulaceae</taxon>
        <taxon>Russula</taxon>
    </lineage>
</organism>
<dbReference type="InterPro" id="IPR056447">
    <property type="entry name" value="REV3_N"/>
</dbReference>
<evidence type="ECO:0000313" key="27">
    <source>
        <dbReference type="EMBL" id="KAF8481955.1"/>
    </source>
</evidence>
<dbReference type="InterPro" id="IPR036397">
    <property type="entry name" value="RNaseH_sf"/>
</dbReference>
<evidence type="ECO:0000259" key="22">
    <source>
        <dbReference type="Pfam" id="PF00136"/>
    </source>
</evidence>
<evidence type="ECO:0000256" key="17">
    <source>
        <dbReference type="ARBA" id="ARBA00023242"/>
    </source>
</evidence>
<dbReference type="Gene3D" id="3.30.342.10">
    <property type="entry name" value="DNA Polymerase, chain B, domain 1"/>
    <property type="match status" value="1"/>
</dbReference>
<dbReference type="InterPro" id="IPR030559">
    <property type="entry name" value="PolZ_Rev3"/>
</dbReference>
<feature type="domain" description="C4-type zinc-finger of DNA polymerase delta" evidence="24">
    <location>
        <begin position="1520"/>
        <end position="1589"/>
    </location>
</feature>
<evidence type="ECO:0000256" key="12">
    <source>
        <dbReference type="ARBA" id="ARBA00022932"/>
    </source>
</evidence>
<dbReference type="CDD" id="cd05778">
    <property type="entry name" value="DNA_polB_zeta_exo"/>
    <property type="match status" value="1"/>
</dbReference>
<dbReference type="GO" id="GO:0042276">
    <property type="term" value="P:error-prone translesion synthesis"/>
    <property type="evidence" value="ECO:0007669"/>
    <property type="project" value="TreeGrafter"/>
</dbReference>
<feature type="domain" description="DNA-directed DNA polymerase family B exonuclease" evidence="23">
    <location>
        <begin position="785"/>
        <end position="955"/>
    </location>
</feature>
<evidence type="ECO:0000256" key="13">
    <source>
        <dbReference type="ARBA" id="ARBA00023004"/>
    </source>
</evidence>
<dbReference type="PANTHER" id="PTHR45812:SF1">
    <property type="entry name" value="DNA POLYMERASE ZETA CATALYTIC SUBUNIT"/>
    <property type="match status" value="1"/>
</dbReference>
<keyword evidence="11 20" id="KW-0862">Zinc</keyword>
<reference evidence="27" key="1">
    <citation type="submission" date="2019-10" db="EMBL/GenBank/DDBJ databases">
        <authorList>
            <consortium name="DOE Joint Genome Institute"/>
            <person name="Kuo A."/>
            <person name="Miyauchi S."/>
            <person name="Kiss E."/>
            <person name="Drula E."/>
            <person name="Kohler A."/>
            <person name="Sanchez-Garcia M."/>
            <person name="Andreopoulos B."/>
            <person name="Barry K.W."/>
            <person name="Bonito G."/>
            <person name="Buee M."/>
            <person name="Carver A."/>
            <person name="Chen C."/>
            <person name="Cichocki N."/>
            <person name="Clum A."/>
            <person name="Culley D."/>
            <person name="Crous P.W."/>
            <person name="Fauchery L."/>
            <person name="Girlanda M."/>
            <person name="Hayes R."/>
            <person name="Keri Z."/>
            <person name="LaButti K."/>
            <person name="Lipzen A."/>
            <person name="Lombard V."/>
            <person name="Magnuson J."/>
            <person name="Maillard F."/>
            <person name="Morin E."/>
            <person name="Murat C."/>
            <person name="Nolan M."/>
            <person name="Ohm R."/>
            <person name="Pangilinan J."/>
            <person name="Pereira M."/>
            <person name="Perotto S."/>
            <person name="Peter M."/>
            <person name="Riley R."/>
            <person name="Sitrit Y."/>
            <person name="Stielow B."/>
            <person name="Szollosi G."/>
            <person name="Zifcakova L."/>
            <person name="Stursova M."/>
            <person name="Spatafora J.W."/>
            <person name="Tedersoo L."/>
            <person name="Vaario L.-M."/>
            <person name="Yamada A."/>
            <person name="Yan M."/>
            <person name="Wang P."/>
            <person name="Xu J."/>
            <person name="Bruns T."/>
            <person name="Baldrian P."/>
            <person name="Vilgalys R."/>
            <person name="Henrissat B."/>
            <person name="Grigoriev I.V."/>
            <person name="Hibbett D."/>
            <person name="Nagy L.G."/>
            <person name="Martin F.M."/>
        </authorList>
    </citation>
    <scope>NUCLEOTIDE SEQUENCE</scope>
    <source>
        <strain evidence="27">Prilba</strain>
    </source>
</reference>
<evidence type="ECO:0000259" key="26">
    <source>
        <dbReference type="Pfam" id="PF24065"/>
    </source>
</evidence>
<dbReference type="OrthoDB" id="2414538at2759"/>
<keyword evidence="5 20" id="KW-0808">Transferase</keyword>
<dbReference type="Pfam" id="PF24065">
    <property type="entry name" value="REV3_N"/>
    <property type="match status" value="1"/>
</dbReference>
<dbReference type="GO" id="GO:0006260">
    <property type="term" value="P:DNA replication"/>
    <property type="evidence" value="ECO:0007669"/>
    <property type="project" value="UniProtKB-KW"/>
</dbReference>